<evidence type="ECO:0000313" key="2">
    <source>
        <dbReference type="EMBL" id="TKA64765.1"/>
    </source>
</evidence>
<keyword evidence="3" id="KW-1185">Reference proteome</keyword>
<organism evidence="2 3">
    <name type="scientific">Friedmanniomyces simplex</name>
    <dbReference type="NCBI Taxonomy" id="329884"/>
    <lineage>
        <taxon>Eukaryota</taxon>
        <taxon>Fungi</taxon>
        <taxon>Dikarya</taxon>
        <taxon>Ascomycota</taxon>
        <taxon>Pezizomycotina</taxon>
        <taxon>Dothideomycetes</taxon>
        <taxon>Dothideomycetidae</taxon>
        <taxon>Mycosphaerellales</taxon>
        <taxon>Teratosphaeriaceae</taxon>
        <taxon>Friedmanniomyces</taxon>
    </lineage>
</organism>
<reference evidence="2 3" key="1">
    <citation type="submission" date="2017-03" db="EMBL/GenBank/DDBJ databases">
        <title>Genomes of endolithic fungi from Antarctica.</title>
        <authorList>
            <person name="Coleine C."/>
            <person name="Masonjones S."/>
            <person name="Stajich J.E."/>
        </authorList>
    </citation>
    <scope>NUCLEOTIDE SEQUENCE [LARGE SCALE GENOMIC DNA]</scope>
    <source>
        <strain evidence="2 3">CCFEE 5184</strain>
    </source>
</reference>
<comment type="caution">
    <text evidence="2">The sequence shown here is derived from an EMBL/GenBank/DDBJ whole genome shotgun (WGS) entry which is preliminary data.</text>
</comment>
<evidence type="ECO:0000256" key="1">
    <source>
        <dbReference type="SAM" id="MobiDB-lite"/>
    </source>
</evidence>
<feature type="compositionally biased region" description="Polar residues" evidence="1">
    <location>
        <begin position="1"/>
        <end position="20"/>
    </location>
</feature>
<feature type="compositionally biased region" description="Polar residues" evidence="1">
    <location>
        <begin position="43"/>
        <end position="57"/>
    </location>
</feature>
<gene>
    <name evidence="2" type="ORF">B0A55_13034</name>
</gene>
<protein>
    <submittedName>
        <fullName evidence="2">Uncharacterized protein</fullName>
    </submittedName>
</protein>
<proteinExistence type="predicted"/>
<feature type="compositionally biased region" description="Low complexity" evidence="1">
    <location>
        <begin position="29"/>
        <end position="42"/>
    </location>
</feature>
<dbReference type="AlphaFoldDB" id="A0A4U0WSS4"/>
<feature type="region of interest" description="Disordered" evidence="1">
    <location>
        <begin position="1"/>
        <end position="57"/>
    </location>
</feature>
<evidence type="ECO:0000313" key="3">
    <source>
        <dbReference type="Proteomes" id="UP000309340"/>
    </source>
</evidence>
<dbReference type="EMBL" id="NAJQ01000801">
    <property type="protein sequence ID" value="TKA64765.1"/>
    <property type="molecule type" value="Genomic_DNA"/>
</dbReference>
<sequence>MGAEPGSTSHASGPSTTAPRESSEPKTESSSNFTSSVHTSNSKASNGSIKISKVPSLSGTVTVDHTVSMFIYDSAGPNHDYGDF</sequence>
<accession>A0A4U0WSS4</accession>
<feature type="non-terminal residue" evidence="2">
    <location>
        <position position="84"/>
    </location>
</feature>
<dbReference type="Proteomes" id="UP000309340">
    <property type="component" value="Unassembled WGS sequence"/>
</dbReference>
<name>A0A4U0WSS4_9PEZI</name>